<evidence type="ECO:0000313" key="3">
    <source>
        <dbReference type="Proteomes" id="UP001642409"/>
    </source>
</evidence>
<dbReference type="InterPro" id="IPR011992">
    <property type="entry name" value="EF-hand-dom_pair"/>
</dbReference>
<reference evidence="2 3" key="2">
    <citation type="submission" date="2024-07" db="EMBL/GenBank/DDBJ databases">
        <authorList>
            <person name="Akdeniz Z."/>
        </authorList>
    </citation>
    <scope>NUCLEOTIDE SEQUENCE [LARGE SCALE GENOMIC DNA]</scope>
</reference>
<dbReference type="AlphaFoldDB" id="A0AA86N8N3"/>
<gene>
    <name evidence="1" type="ORF">HINF_LOCUS2376</name>
    <name evidence="2" type="ORF">HINF_LOCUS46419</name>
</gene>
<dbReference type="Proteomes" id="UP001642409">
    <property type="component" value="Unassembled WGS sequence"/>
</dbReference>
<protein>
    <submittedName>
        <fullName evidence="1">EF hand domain-containing protein</fullName>
    </submittedName>
    <submittedName>
        <fullName evidence="2">EF_hand domain-containing protein</fullName>
    </submittedName>
</protein>
<sequence length="179" mass="21413">MKWIQKDLIRLQYRQCRYLRISLQKMNVKKMASIFKANSTNNVMTIQQLTDITHILGFKYRTEDEVTPTQVMQFLDIMGTINFEKFLHYIYIINRADMRDLCSVLFYVSDSDRVGEIDSTDLQLILKYLNIVASDEDIYQLMDGKKYINYNDYMTIINQLRNEFTNEVKQIAKRQIMDE</sequence>
<organism evidence="1">
    <name type="scientific">Hexamita inflata</name>
    <dbReference type="NCBI Taxonomy" id="28002"/>
    <lineage>
        <taxon>Eukaryota</taxon>
        <taxon>Metamonada</taxon>
        <taxon>Diplomonadida</taxon>
        <taxon>Hexamitidae</taxon>
        <taxon>Hexamitinae</taxon>
        <taxon>Hexamita</taxon>
    </lineage>
</organism>
<name>A0AA86N8N3_9EUKA</name>
<dbReference type="EMBL" id="CAXDID020000205">
    <property type="protein sequence ID" value="CAL6055178.1"/>
    <property type="molecule type" value="Genomic_DNA"/>
</dbReference>
<evidence type="ECO:0000313" key="1">
    <source>
        <dbReference type="EMBL" id="CAI9914731.1"/>
    </source>
</evidence>
<accession>A0AA86N8N3</accession>
<dbReference type="EMBL" id="CATOUU010000056">
    <property type="protein sequence ID" value="CAI9914731.1"/>
    <property type="molecule type" value="Genomic_DNA"/>
</dbReference>
<dbReference type="SUPFAM" id="SSF47473">
    <property type="entry name" value="EF-hand"/>
    <property type="match status" value="1"/>
</dbReference>
<proteinExistence type="predicted"/>
<reference evidence="1" key="1">
    <citation type="submission" date="2023-06" db="EMBL/GenBank/DDBJ databases">
        <authorList>
            <person name="Kurt Z."/>
        </authorList>
    </citation>
    <scope>NUCLEOTIDE SEQUENCE</scope>
</reference>
<keyword evidence="3" id="KW-1185">Reference proteome</keyword>
<comment type="caution">
    <text evidence="1">The sequence shown here is derived from an EMBL/GenBank/DDBJ whole genome shotgun (WGS) entry which is preliminary data.</text>
</comment>
<dbReference type="Gene3D" id="1.10.238.10">
    <property type="entry name" value="EF-hand"/>
    <property type="match status" value="1"/>
</dbReference>
<evidence type="ECO:0000313" key="2">
    <source>
        <dbReference type="EMBL" id="CAL6055178.1"/>
    </source>
</evidence>